<protein>
    <submittedName>
        <fullName evidence="1">Uncharacterized protein</fullName>
    </submittedName>
</protein>
<keyword evidence="2" id="KW-1185">Reference proteome</keyword>
<dbReference type="Proteomes" id="UP000259354">
    <property type="component" value="Segment"/>
</dbReference>
<evidence type="ECO:0000313" key="1">
    <source>
        <dbReference type="EMBL" id="AXG66293.1"/>
    </source>
</evidence>
<dbReference type="EMBL" id="MH536811">
    <property type="protein sequence ID" value="AXG66293.1"/>
    <property type="molecule type" value="Genomic_DNA"/>
</dbReference>
<gene>
    <name evidence="1" type="primary">208</name>
    <name evidence="1" type="ORF">SEA_ANNADREAMY_208</name>
</gene>
<evidence type="ECO:0000313" key="2">
    <source>
        <dbReference type="Proteomes" id="UP000259354"/>
    </source>
</evidence>
<dbReference type="GeneID" id="55609350"/>
<sequence>MPEVYDYDDETGDFEILDDVPEQRTFPDYVFELELPTR</sequence>
<organism evidence="1 2">
    <name type="scientific">Streptomyces phage Annadreamy</name>
    <dbReference type="NCBI Taxonomy" id="2250335"/>
    <lineage>
        <taxon>Viruses</taxon>
        <taxon>Duplodnaviria</taxon>
        <taxon>Heunggongvirae</taxon>
        <taxon>Uroviricota</taxon>
        <taxon>Caudoviricetes</taxon>
        <taxon>Stanwilliamsviridae</taxon>
        <taxon>Loccivirinae</taxon>
        <taxon>Annadreamyvirus</taxon>
        <taxon>Annadreamyvirus annadreamy</taxon>
    </lineage>
</organism>
<proteinExistence type="predicted"/>
<reference evidence="1 2" key="1">
    <citation type="submission" date="2018-06" db="EMBL/GenBank/DDBJ databases">
        <authorList>
            <person name="Moussa A."/>
            <person name="Couoh J.M."/>
            <person name="Harbem L."/>
            <person name="Okocha J.C."/>
            <person name="Taylor D."/>
            <person name="Teutsch A.B."/>
            <person name="Smith B.R."/>
            <person name="Suri N."/>
            <person name="Layton S.R."/>
            <person name="Kim T."/>
            <person name="Hughes L.E."/>
            <person name="Garlena R.A."/>
            <person name="Russell D.A."/>
            <person name="Pope W.H."/>
            <person name="Jacobs-Sera D."/>
            <person name="Hatfull G.F."/>
        </authorList>
    </citation>
    <scope>NUCLEOTIDE SEQUENCE [LARGE SCALE GENOMIC DNA]</scope>
</reference>
<name>A0A345GTM1_9CAUD</name>
<dbReference type="KEGG" id="vg:55609350"/>
<dbReference type="RefSeq" id="YP_009839142.1">
    <property type="nucleotide sequence ID" value="NC_048719.1"/>
</dbReference>
<accession>A0A345GTM1</accession>